<proteinExistence type="inferred from homology"/>
<name>A0ABY1N5T8_9RHOB</name>
<dbReference type="NCBIfam" id="NF003843">
    <property type="entry name" value="PRK05422.1"/>
    <property type="match status" value="1"/>
</dbReference>
<protein>
    <recommendedName>
        <fullName evidence="3">SsrA-binding protein</fullName>
    </recommendedName>
    <alternativeName>
        <fullName evidence="3">Small protein B</fullName>
    </alternativeName>
</protein>
<dbReference type="PANTHER" id="PTHR30308">
    <property type="entry name" value="TMRNA-BINDING COMPONENT OF TRANS-TRANSLATION TAGGING COMPLEX"/>
    <property type="match status" value="1"/>
</dbReference>
<dbReference type="NCBIfam" id="TIGR00086">
    <property type="entry name" value="smpB"/>
    <property type="match status" value="1"/>
</dbReference>
<dbReference type="Proteomes" id="UP001157961">
    <property type="component" value="Unassembled WGS sequence"/>
</dbReference>
<dbReference type="HAMAP" id="MF_00023">
    <property type="entry name" value="SmpB"/>
    <property type="match status" value="1"/>
</dbReference>
<reference evidence="5 6" key="1">
    <citation type="submission" date="2017-05" db="EMBL/GenBank/DDBJ databases">
        <authorList>
            <person name="Varghese N."/>
            <person name="Submissions S."/>
        </authorList>
    </citation>
    <scope>NUCLEOTIDE SEQUENCE [LARGE SCALE GENOMIC DNA]</scope>
    <source>
        <strain evidence="5 6">DSM 29734</strain>
    </source>
</reference>
<sequence>MPPKFGLVSYAPPSRFVAMDTAAGAGYATCIMAKTQKNSDPNYKVIAENRRARFDYAIEDDLEVGIILSGSEVKALREKSGNIAESYAAVEDGELWLVNSYIAPYERAMFPHMERRKRKLLVSKKQLSNLWNATQRKGMTIVPIVMYFNHKGLVKMKVGIGKGKKNHDKRATDAKRDWGRQKQRLLRHGD</sequence>
<keyword evidence="6" id="KW-1185">Reference proteome</keyword>
<keyword evidence="2 3" id="KW-0694">RNA-binding</keyword>
<dbReference type="InterPro" id="IPR023620">
    <property type="entry name" value="SmpB"/>
</dbReference>
<evidence type="ECO:0000256" key="1">
    <source>
        <dbReference type="ARBA" id="ARBA00022490"/>
    </source>
</evidence>
<accession>A0ABY1N5T8</accession>
<evidence type="ECO:0000256" key="4">
    <source>
        <dbReference type="SAM" id="MobiDB-lite"/>
    </source>
</evidence>
<dbReference type="Pfam" id="PF01668">
    <property type="entry name" value="SmpB"/>
    <property type="match status" value="1"/>
</dbReference>
<feature type="compositionally biased region" description="Basic and acidic residues" evidence="4">
    <location>
        <begin position="169"/>
        <end position="180"/>
    </location>
</feature>
<dbReference type="Gene3D" id="2.40.280.10">
    <property type="match status" value="1"/>
</dbReference>
<keyword evidence="1 3" id="KW-0963">Cytoplasm</keyword>
<dbReference type="PANTHER" id="PTHR30308:SF2">
    <property type="entry name" value="SSRA-BINDING PROTEIN"/>
    <property type="match status" value="1"/>
</dbReference>
<evidence type="ECO:0000313" key="5">
    <source>
        <dbReference type="EMBL" id="SMP01029.1"/>
    </source>
</evidence>
<evidence type="ECO:0000256" key="3">
    <source>
        <dbReference type="HAMAP-Rule" id="MF_00023"/>
    </source>
</evidence>
<dbReference type="InterPro" id="IPR000037">
    <property type="entry name" value="SsrA-bd_prot"/>
</dbReference>
<comment type="caution">
    <text evidence="5">The sequence shown here is derived from an EMBL/GenBank/DDBJ whole genome shotgun (WGS) entry which is preliminary data.</text>
</comment>
<gene>
    <name evidence="3" type="primary">smpB</name>
    <name evidence="5" type="ORF">SAMN06265373_10178</name>
</gene>
<comment type="function">
    <text evidence="3">Required for rescue of stalled ribosomes mediated by trans-translation. Binds to transfer-messenger RNA (tmRNA), required for stable association of tmRNA with ribosomes. tmRNA and SmpB together mimic tRNA shape, replacing the anticodon stem-loop with SmpB. tmRNA is encoded by the ssrA gene; the 2 termini fold to resemble tRNA(Ala) and it encodes a 'tag peptide', a short internal open reading frame. During trans-translation Ala-aminoacylated tmRNA acts like a tRNA, entering the A-site of stalled ribosomes, displacing the stalled mRNA. The ribosome then switches to translate the ORF on the tmRNA; the nascent peptide is terminated with the 'tag peptide' encoded by the tmRNA and targeted for degradation. The ribosome is freed to recommence translation, which seems to be the essential function of trans-translation.</text>
</comment>
<feature type="compositionally biased region" description="Basic residues" evidence="4">
    <location>
        <begin position="181"/>
        <end position="190"/>
    </location>
</feature>
<dbReference type="CDD" id="cd09294">
    <property type="entry name" value="SmpB"/>
    <property type="match status" value="1"/>
</dbReference>
<evidence type="ECO:0000256" key="2">
    <source>
        <dbReference type="ARBA" id="ARBA00022884"/>
    </source>
</evidence>
<dbReference type="EMBL" id="FXTY01000001">
    <property type="protein sequence ID" value="SMP01029.1"/>
    <property type="molecule type" value="Genomic_DNA"/>
</dbReference>
<dbReference type="SUPFAM" id="SSF74982">
    <property type="entry name" value="Small protein B (SmpB)"/>
    <property type="match status" value="1"/>
</dbReference>
<evidence type="ECO:0000313" key="6">
    <source>
        <dbReference type="Proteomes" id="UP001157961"/>
    </source>
</evidence>
<comment type="similarity">
    <text evidence="3">Belongs to the SmpB family.</text>
</comment>
<feature type="region of interest" description="Disordered" evidence="4">
    <location>
        <begin position="161"/>
        <end position="190"/>
    </location>
</feature>
<organism evidence="5 6">
    <name type="scientific">Shimia sagamensis</name>
    <dbReference type="NCBI Taxonomy" id="1566352"/>
    <lineage>
        <taxon>Bacteria</taxon>
        <taxon>Pseudomonadati</taxon>
        <taxon>Pseudomonadota</taxon>
        <taxon>Alphaproteobacteria</taxon>
        <taxon>Rhodobacterales</taxon>
        <taxon>Roseobacteraceae</taxon>
    </lineage>
</organism>
<comment type="subcellular location">
    <subcellularLocation>
        <location evidence="3">Cytoplasm</location>
    </subcellularLocation>
    <text evidence="3">The tmRNA-SmpB complex associates with stalled 70S ribosomes.</text>
</comment>